<dbReference type="RefSeq" id="XP_035437323.1">
    <property type="nucleotide sequence ID" value="XM_035581430.2"/>
</dbReference>
<name>A0A9R0D1V6_SPOFR</name>
<gene>
    <name evidence="3" type="primary">LOC118267432</name>
</gene>
<protein>
    <submittedName>
        <fullName evidence="3">Uncharacterized protein LOC118267432</fullName>
    </submittedName>
</protein>
<proteinExistence type="predicted"/>
<accession>A0A9R0D1V6</accession>
<dbReference type="GeneID" id="118267432"/>
<reference evidence="3" key="1">
    <citation type="submission" date="2025-08" db="UniProtKB">
        <authorList>
            <consortium name="RefSeq"/>
        </authorList>
    </citation>
    <scope>IDENTIFICATION</scope>
    <source>
        <tissue evidence="3">Whole larval tissue</tissue>
    </source>
</reference>
<organism evidence="2 3">
    <name type="scientific">Spodoptera frugiperda</name>
    <name type="common">Fall armyworm</name>
    <dbReference type="NCBI Taxonomy" id="7108"/>
    <lineage>
        <taxon>Eukaryota</taxon>
        <taxon>Metazoa</taxon>
        <taxon>Ecdysozoa</taxon>
        <taxon>Arthropoda</taxon>
        <taxon>Hexapoda</taxon>
        <taxon>Insecta</taxon>
        <taxon>Pterygota</taxon>
        <taxon>Neoptera</taxon>
        <taxon>Endopterygota</taxon>
        <taxon>Lepidoptera</taxon>
        <taxon>Glossata</taxon>
        <taxon>Ditrysia</taxon>
        <taxon>Noctuoidea</taxon>
        <taxon>Noctuidae</taxon>
        <taxon>Amphipyrinae</taxon>
        <taxon>Spodoptera</taxon>
    </lineage>
</organism>
<evidence type="ECO:0000313" key="3">
    <source>
        <dbReference type="RefSeq" id="XP_035437323.1"/>
    </source>
</evidence>
<sequence>MWPHPPHIWYKCQGPTSDVRRESVQPLGLRQWQIGAYASQTTTARIRNMAILKVVTVLLLVEVCVSAPADDPIRIDLPVYDQPQAGSDVLQSQPLDPENYPGGEKNNGGNFVTYKVQAAQNLLENTLNAKANVHQGGLFAAPVSTLETAIQESEGFGSKKLSIKENIQGAVAGIFQPQPIVDTIREEEKYGNSGDKFYSAGKAIVGGAEGLSNFVNSVLEVPSTVFKQIARVATEKLNNLGGKLIGL</sequence>
<dbReference type="OrthoDB" id="6616542at2759"/>
<dbReference type="Proteomes" id="UP000829999">
    <property type="component" value="Chromosome 25"/>
</dbReference>
<keyword evidence="2" id="KW-1185">Reference proteome</keyword>
<evidence type="ECO:0000313" key="2">
    <source>
        <dbReference type="Proteomes" id="UP000829999"/>
    </source>
</evidence>
<feature type="region of interest" description="Disordered" evidence="1">
    <location>
        <begin position="86"/>
        <end position="107"/>
    </location>
</feature>
<evidence type="ECO:0000256" key="1">
    <source>
        <dbReference type="SAM" id="MobiDB-lite"/>
    </source>
</evidence>
<dbReference type="AlphaFoldDB" id="A0A9R0D1V6"/>